<dbReference type="InterPro" id="IPR039657">
    <property type="entry name" value="Dimethylallyltransferase"/>
</dbReference>
<evidence type="ECO:0000256" key="4">
    <source>
        <dbReference type="ARBA" id="ARBA00022741"/>
    </source>
</evidence>
<accession>A0ABR0V5U6</accession>
<dbReference type="Pfam" id="PF01715">
    <property type="entry name" value="IPPT"/>
    <property type="match status" value="2"/>
</dbReference>
<evidence type="ECO:0000256" key="5">
    <source>
        <dbReference type="ARBA" id="ARBA00022840"/>
    </source>
</evidence>
<organism evidence="6 7">
    <name type="scientific">Rehmannia glutinosa</name>
    <name type="common">Chinese foxglove</name>
    <dbReference type="NCBI Taxonomy" id="99300"/>
    <lineage>
        <taxon>Eukaryota</taxon>
        <taxon>Viridiplantae</taxon>
        <taxon>Streptophyta</taxon>
        <taxon>Embryophyta</taxon>
        <taxon>Tracheophyta</taxon>
        <taxon>Spermatophyta</taxon>
        <taxon>Magnoliopsida</taxon>
        <taxon>eudicotyledons</taxon>
        <taxon>Gunneridae</taxon>
        <taxon>Pentapetalae</taxon>
        <taxon>asterids</taxon>
        <taxon>lamiids</taxon>
        <taxon>Lamiales</taxon>
        <taxon>Orobanchaceae</taxon>
        <taxon>Rehmannieae</taxon>
        <taxon>Rehmannia</taxon>
    </lineage>
</organism>
<comment type="similarity">
    <text evidence="1">Belongs to the IPP transferase family.</text>
</comment>
<keyword evidence="2" id="KW-0808">Transferase</keyword>
<sequence>MKISFSAYMHTVQPLVNFPGGLINMDQLIIPRHQRRKDKVVVVMGATGTGKSRLSIDLATRFDAEIINSDKMQVYKGLDIVTNKVTDDECRGVPHHLLGIIDPDSDFSARDFVHHASLAADAITHRGRLPIIAGGSNSFVKALVSDDIEFRSKYECCFLWVDVSMSVLHSFVSKRVDQMVRAGLVEEAKEFFEPGGNYTRGIRRAIGVPEMDGFFRCENVVDDVTTRAKFLEEAIDEIKANTRNLACCQFRNILKLEEQLEWRIHRINATEAFLKHMLMRPGMVVGPSMRIVGREDQIDFVSAISGGATWSFGGTTEEKKKN</sequence>
<name>A0ABR0V5U6_REHGL</name>
<dbReference type="InterPro" id="IPR027417">
    <property type="entry name" value="P-loop_NTPase"/>
</dbReference>
<evidence type="ECO:0000256" key="2">
    <source>
        <dbReference type="ARBA" id="ARBA00022679"/>
    </source>
</evidence>
<evidence type="ECO:0000256" key="1">
    <source>
        <dbReference type="ARBA" id="ARBA00005842"/>
    </source>
</evidence>
<comment type="caution">
    <text evidence="6">The sequence shown here is derived from an EMBL/GenBank/DDBJ whole genome shotgun (WGS) entry which is preliminary data.</text>
</comment>
<keyword evidence="7" id="KW-1185">Reference proteome</keyword>
<evidence type="ECO:0000256" key="3">
    <source>
        <dbReference type="ARBA" id="ARBA00022712"/>
    </source>
</evidence>
<gene>
    <name evidence="6" type="ORF">DH2020_035946</name>
</gene>
<evidence type="ECO:0008006" key="8">
    <source>
        <dbReference type="Google" id="ProtNLM"/>
    </source>
</evidence>
<dbReference type="Proteomes" id="UP001318860">
    <property type="component" value="Unassembled WGS sequence"/>
</dbReference>
<dbReference type="SUPFAM" id="SSF52540">
    <property type="entry name" value="P-loop containing nucleoside triphosphate hydrolases"/>
    <property type="match status" value="1"/>
</dbReference>
<reference evidence="6 7" key="1">
    <citation type="journal article" date="2021" name="Comput. Struct. Biotechnol. J.">
        <title>De novo genome assembly of the potent medicinal plant Rehmannia glutinosa using nanopore technology.</title>
        <authorList>
            <person name="Ma L."/>
            <person name="Dong C."/>
            <person name="Song C."/>
            <person name="Wang X."/>
            <person name="Zheng X."/>
            <person name="Niu Y."/>
            <person name="Chen S."/>
            <person name="Feng W."/>
        </authorList>
    </citation>
    <scope>NUCLEOTIDE SEQUENCE [LARGE SCALE GENOMIC DNA]</scope>
    <source>
        <strain evidence="6">DH-2019</strain>
    </source>
</reference>
<dbReference type="PANTHER" id="PTHR11088">
    <property type="entry name" value="TRNA DIMETHYLALLYLTRANSFERASE"/>
    <property type="match status" value="1"/>
</dbReference>
<protein>
    <recommendedName>
        <fullName evidence="8">Adenylate isopentenyltransferase</fullName>
    </recommendedName>
</protein>
<evidence type="ECO:0000313" key="7">
    <source>
        <dbReference type="Proteomes" id="UP001318860"/>
    </source>
</evidence>
<keyword evidence="4" id="KW-0547">Nucleotide-binding</keyword>
<proteinExistence type="inferred from homology"/>
<keyword evidence="5" id="KW-0067">ATP-binding</keyword>
<evidence type="ECO:0000313" key="6">
    <source>
        <dbReference type="EMBL" id="KAK6130311.1"/>
    </source>
</evidence>
<dbReference type="PANTHER" id="PTHR11088:SF74">
    <property type="entry name" value="ADENYLATE ISOPENTENYLTRANSFERASE 5, CHLOROPLASTIC"/>
    <property type="match status" value="1"/>
</dbReference>
<dbReference type="Gene3D" id="1.10.287.890">
    <property type="entry name" value="Crystal structure of tRNA isopentenylpyrophosphate transferase (bh2366) domain"/>
    <property type="match status" value="1"/>
</dbReference>
<dbReference type="EMBL" id="JABTTQ020001585">
    <property type="protein sequence ID" value="KAK6130311.1"/>
    <property type="molecule type" value="Genomic_DNA"/>
</dbReference>
<dbReference type="Gene3D" id="3.40.50.300">
    <property type="entry name" value="P-loop containing nucleotide triphosphate hydrolases"/>
    <property type="match status" value="1"/>
</dbReference>
<keyword evidence="3" id="KW-0203">Cytokinin biosynthesis</keyword>